<protein>
    <submittedName>
        <fullName evidence="2">Uncharacterized protein</fullName>
    </submittedName>
</protein>
<feature type="region of interest" description="Disordered" evidence="1">
    <location>
        <begin position="48"/>
        <end position="76"/>
    </location>
</feature>
<feature type="compositionally biased region" description="Basic and acidic residues" evidence="1">
    <location>
        <begin position="23"/>
        <end position="32"/>
    </location>
</feature>
<feature type="region of interest" description="Disordered" evidence="1">
    <location>
        <begin position="1"/>
        <end position="32"/>
    </location>
</feature>
<keyword evidence="3" id="KW-1185">Reference proteome</keyword>
<reference evidence="2" key="1">
    <citation type="submission" date="2020-09" db="EMBL/GenBank/DDBJ databases">
        <title>Taishania pollutisoli gen. nov., sp. nov., Isolated from Tetrabromobisphenol A-Contaminated Soil.</title>
        <authorList>
            <person name="Chen Q."/>
        </authorList>
    </citation>
    <scope>NUCLEOTIDE SEQUENCE</scope>
    <source>
        <strain evidence="2">CZZ-1</strain>
    </source>
</reference>
<comment type="caution">
    <text evidence="2">The sequence shown here is derived from an EMBL/GenBank/DDBJ whole genome shotgun (WGS) entry which is preliminary data.</text>
</comment>
<gene>
    <name evidence="2" type="ORF">H9Y05_00285</name>
</gene>
<name>A0A8J6TW94_9FLAO</name>
<evidence type="ECO:0000313" key="2">
    <source>
        <dbReference type="EMBL" id="MBC9810901.1"/>
    </source>
</evidence>
<dbReference type="AlphaFoldDB" id="A0A8J6TW94"/>
<organism evidence="2 3">
    <name type="scientific">Taishania pollutisoli</name>
    <dbReference type="NCBI Taxonomy" id="2766479"/>
    <lineage>
        <taxon>Bacteria</taxon>
        <taxon>Pseudomonadati</taxon>
        <taxon>Bacteroidota</taxon>
        <taxon>Flavobacteriia</taxon>
        <taxon>Flavobacteriales</taxon>
        <taxon>Crocinitomicaceae</taxon>
        <taxon>Taishania</taxon>
    </lineage>
</organism>
<dbReference type="RefSeq" id="WP_216713183.1">
    <property type="nucleotide sequence ID" value="NZ_JACVEL010000001.1"/>
</dbReference>
<dbReference type="Proteomes" id="UP000652681">
    <property type="component" value="Unassembled WGS sequence"/>
</dbReference>
<evidence type="ECO:0000256" key="1">
    <source>
        <dbReference type="SAM" id="MobiDB-lite"/>
    </source>
</evidence>
<dbReference type="EMBL" id="JACVEL010000001">
    <property type="protein sequence ID" value="MBC9810901.1"/>
    <property type="molecule type" value="Genomic_DNA"/>
</dbReference>
<proteinExistence type="predicted"/>
<accession>A0A8J6TW94</accession>
<feature type="compositionally biased region" description="Polar residues" evidence="1">
    <location>
        <begin position="65"/>
        <end position="76"/>
    </location>
</feature>
<evidence type="ECO:0000313" key="3">
    <source>
        <dbReference type="Proteomes" id="UP000652681"/>
    </source>
</evidence>
<sequence>MENFNKLPDSKDKHQQSNQETDLTEHEKRQEELNKRLSSIFPYFKQVMSSDNRSKSKPLPEDLSTIDQQKSIQYPD</sequence>